<evidence type="ECO:0000256" key="5">
    <source>
        <dbReference type="SAM" id="MobiDB-lite"/>
    </source>
</evidence>
<dbReference type="InterPro" id="IPR024607">
    <property type="entry name" value="Sulfatase_CS"/>
</dbReference>
<dbReference type="RefSeq" id="WP_406697064.1">
    <property type="nucleotide sequence ID" value="NZ_CP155447.1"/>
</dbReference>
<evidence type="ECO:0000256" key="4">
    <source>
        <dbReference type="ARBA" id="ARBA00022837"/>
    </source>
</evidence>
<dbReference type="EMBL" id="CP155447">
    <property type="protein sequence ID" value="XBH04312.1"/>
    <property type="molecule type" value="Genomic_DNA"/>
</dbReference>
<gene>
    <name evidence="8" type="ORF">V5E97_39375</name>
</gene>
<evidence type="ECO:0000256" key="6">
    <source>
        <dbReference type="SAM" id="SignalP"/>
    </source>
</evidence>
<feature type="signal peptide" evidence="6">
    <location>
        <begin position="1"/>
        <end position="23"/>
    </location>
</feature>
<name>A0AAU7CFP9_9BACT</name>
<dbReference type="PANTHER" id="PTHR42693">
    <property type="entry name" value="ARYLSULFATASE FAMILY MEMBER"/>
    <property type="match status" value="1"/>
</dbReference>
<dbReference type="GO" id="GO:0046872">
    <property type="term" value="F:metal ion binding"/>
    <property type="evidence" value="ECO:0007669"/>
    <property type="project" value="UniProtKB-KW"/>
</dbReference>
<evidence type="ECO:0000256" key="1">
    <source>
        <dbReference type="ARBA" id="ARBA00008779"/>
    </source>
</evidence>
<keyword evidence="3" id="KW-0378">Hydrolase</keyword>
<keyword evidence="2" id="KW-0479">Metal-binding</keyword>
<protein>
    <submittedName>
        <fullName evidence="8">Sulfatase</fullName>
    </submittedName>
</protein>
<evidence type="ECO:0000259" key="7">
    <source>
        <dbReference type="Pfam" id="PF00884"/>
    </source>
</evidence>
<feature type="chain" id="PRO_5043963797" evidence="6">
    <location>
        <begin position="24"/>
        <end position="505"/>
    </location>
</feature>
<evidence type="ECO:0000256" key="3">
    <source>
        <dbReference type="ARBA" id="ARBA00022801"/>
    </source>
</evidence>
<dbReference type="Pfam" id="PF00884">
    <property type="entry name" value="Sulfatase"/>
    <property type="match status" value="1"/>
</dbReference>
<dbReference type="CDD" id="cd16027">
    <property type="entry name" value="SGSH"/>
    <property type="match status" value="1"/>
</dbReference>
<dbReference type="Gene3D" id="3.40.720.10">
    <property type="entry name" value="Alkaline Phosphatase, subunit A"/>
    <property type="match status" value="1"/>
</dbReference>
<dbReference type="InterPro" id="IPR000917">
    <property type="entry name" value="Sulfatase_N"/>
</dbReference>
<dbReference type="AlphaFoldDB" id="A0AAU7CFP9"/>
<feature type="region of interest" description="Disordered" evidence="5">
    <location>
        <begin position="456"/>
        <end position="505"/>
    </location>
</feature>
<dbReference type="GO" id="GO:0004065">
    <property type="term" value="F:arylsulfatase activity"/>
    <property type="evidence" value="ECO:0007669"/>
    <property type="project" value="TreeGrafter"/>
</dbReference>
<proteinExistence type="inferred from homology"/>
<comment type="similarity">
    <text evidence="1">Belongs to the sulfatase family.</text>
</comment>
<dbReference type="InterPro" id="IPR017850">
    <property type="entry name" value="Alkaline_phosphatase_core_sf"/>
</dbReference>
<dbReference type="PROSITE" id="PS00523">
    <property type="entry name" value="SULFATASE_1"/>
    <property type="match status" value="1"/>
</dbReference>
<feature type="domain" description="Sulfatase N-terminal" evidence="7">
    <location>
        <begin position="30"/>
        <end position="322"/>
    </location>
</feature>
<organism evidence="8">
    <name type="scientific">Singulisphaera sp. Ch08</name>
    <dbReference type="NCBI Taxonomy" id="3120278"/>
    <lineage>
        <taxon>Bacteria</taxon>
        <taxon>Pseudomonadati</taxon>
        <taxon>Planctomycetota</taxon>
        <taxon>Planctomycetia</taxon>
        <taxon>Isosphaerales</taxon>
        <taxon>Isosphaeraceae</taxon>
        <taxon>Singulisphaera</taxon>
    </lineage>
</organism>
<accession>A0AAU7CFP9</accession>
<reference evidence="8" key="1">
    <citation type="submission" date="2024-05" db="EMBL/GenBank/DDBJ databases">
        <title>Planctomycetes of the genus Singulisphaera possess chitinolytic capabilities.</title>
        <authorList>
            <person name="Ivanova A."/>
        </authorList>
    </citation>
    <scope>NUCLEOTIDE SEQUENCE</scope>
    <source>
        <strain evidence="8">Ch08T</strain>
    </source>
</reference>
<evidence type="ECO:0000256" key="2">
    <source>
        <dbReference type="ARBA" id="ARBA00022723"/>
    </source>
</evidence>
<sequence>MRMISLAGLLLVLPNLLLMPASGSEEKKPPNFILILADDMAWDDCGAFGNRAIRTPNIDALAREGMRFDRAYLTCSSCSPSRSSIITGRYPHSTDAEELHWPLPASQVTFVERLKASGYWTAAAGKWHLGNAVKNRFDVVHEANPASFQLPTGPEAIGARLASKAKGDAASGCDQWVSTLRDRPRDKPFFLWLAAFDPHRDYADGAIAKPHRPEDVVIPPYLPDAPEVRADLALYYDEIGRLDRFVGEVLAELDRQEASQETVVLFLSDNGRPFPRCKTTLYESGIKTPLIVRWPGRIPAGSHCARLVSSVDIAPTILSLAGLERPPSVQGQDVSILFTDPQAKVSDLIFAEHNWHDYAAHARAVRSERFKYIRNYDNDMPLTPPADAVRSPTYQVMRSLRDARKLTPEQSVCFVRPRTAEELYDTESDPNELHNLADDKDQANTLRRMREALATWEAETDDRKAGPLNPDEFDRETGDPLPNRIRPRPGKLKTVTPIRETPTGA</sequence>
<dbReference type="InterPro" id="IPR050738">
    <property type="entry name" value="Sulfatase"/>
</dbReference>
<keyword evidence="4" id="KW-0106">Calcium</keyword>
<evidence type="ECO:0000313" key="8">
    <source>
        <dbReference type="EMBL" id="XBH04312.1"/>
    </source>
</evidence>
<keyword evidence="6" id="KW-0732">Signal</keyword>
<dbReference type="PANTHER" id="PTHR42693:SF53">
    <property type="entry name" value="ENDO-4-O-SULFATASE"/>
    <property type="match status" value="1"/>
</dbReference>
<dbReference type="PROSITE" id="PS00149">
    <property type="entry name" value="SULFATASE_2"/>
    <property type="match status" value="1"/>
</dbReference>
<dbReference type="SUPFAM" id="SSF53649">
    <property type="entry name" value="Alkaline phosphatase-like"/>
    <property type="match status" value="1"/>
</dbReference>